<dbReference type="Pfam" id="PF17131">
    <property type="entry name" value="LolA_like"/>
    <property type="match status" value="1"/>
</dbReference>
<gene>
    <name evidence="3" type="ORF">MO867_10455</name>
</gene>
<protein>
    <submittedName>
        <fullName evidence="3">Outer membrane lipoprotein-sorting protein</fullName>
    </submittedName>
</protein>
<evidence type="ECO:0000313" key="4">
    <source>
        <dbReference type="Proteomes" id="UP001139028"/>
    </source>
</evidence>
<evidence type="ECO:0000256" key="1">
    <source>
        <dbReference type="SAM" id="SignalP"/>
    </source>
</evidence>
<keyword evidence="1" id="KW-0732">Signal</keyword>
<evidence type="ECO:0000313" key="3">
    <source>
        <dbReference type="EMBL" id="MCO1334760.1"/>
    </source>
</evidence>
<dbReference type="PROSITE" id="PS51257">
    <property type="entry name" value="PROKAR_LIPOPROTEIN"/>
    <property type="match status" value="1"/>
</dbReference>
<keyword evidence="3" id="KW-0449">Lipoprotein</keyword>
<evidence type="ECO:0000259" key="2">
    <source>
        <dbReference type="Pfam" id="PF17131"/>
    </source>
</evidence>
<keyword evidence="4" id="KW-1185">Reference proteome</keyword>
<dbReference type="PIRSF" id="PIRSF028205">
    <property type="entry name" value="UCP028205"/>
    <property type="match status" value="1"/>
</dbReference>
<dbReference type="EMBL" id="JALBWM010000037">
    <property type="protein sequence ID" value="MCO1334760.1"/>
    <property type="molecule type" value="Genomic_DNA"/>
</dbReference>
<dbReference type="Proteomes" id="UP001139028">
    <property type="component" value="Unassembled WGS sequence"/>
</dbReference>
<feature type="domain" description="Uncharacterized protein TP-0789" evidence="2">
    <location>
        <begin position="74"/>
        <end position="247"/>
    </location>
</feature>
<comment type="caution">
    <text evidence="3">The sequence shown here is derived from an EMBL/GenBank/DDBJ whole genome shotgun (WGS) entry which is preliminary data.</text>
</comment>
<dbReference type="InterPro" id="IPR011220">
    <property type="entry name" value="UCP028205"/>
</dbReference>
<proteinExistence type="predicted"/>
<name>A0A9X2EP58_9GAMM</name>
<feature type="chain" id="PRO_5040914127" evidence="1">
    <location>
        <begin position="26"/>
        <end position="250"/>
    </location>
</feature>
<dbReference type="RefSeq" id="WP_252466387.1">
    <property type="nucleotide sequence ID" value="NZ_JALBWM010000037.1"/>
</dbReference>
<sequence>MYKLNLTVFPVLILSCLLFSELGYAAVTAESLVNRLDDFRGFRDRGFTFDITNISYKKEKEPRTNKLSVKVFNEQSLIQFMAPAREKGRAMLRENANMWLYIPGTRRVIRIAPSQRLIGETSNGDVVGANFSKDYKAELKGQEIVEGEIYWILQLSASTSGVAYEKVNVWMSQSADNRPFKAEFYTRSGRLLKTAYYKEFKHYEGELKLHKLLLVDALVEDSHTWMKFDDYRFENLDPAIFQKGSLGRLN</sequence>
<organism evidence="3 4">
    <name type="scientific">Microbulbifer okhotskensis</name>
    <dbReference type="NCBI Taxonomy" id="2926617"/>
    <lineage>
        <taxon>Bacteria</taxon>
        <taxon>Pseudomonadati</taxon>
        <taxon>Pseudomonadota</taxon>
        <taxon>Gammaproteobacteria</taxon>
        <taxon>Cellvibrionales</taxon>
        <taxon>Microbulbiferaceae</taxon>
        <taxon>Microbulbifer</taxon>
    </lineage>
</organism>
<dbReference type="AlphaFoldDB" id="A0A9X2EP58"/>
<dbReference type="CDD" id="cd16329">
    <property type="entry name" value="LolA_like"/>
    <property type="match status" value="1"/>
</dbReference>
<dbReference type="Gene3D" id="2.50.20.10">
    <property type="entry name" value="Lipoprotein localisation LolA/LolB/LppX"/>
    <property type="match status" value="1"/>
</dbReference>
<feature type="signal peptide" evidence="1">
    <location>
        <begin position="1"/>
        <end position="25"/>
    </location>
</feature>
<accession>A0A9X2EP58</accession>
<reference evidence="3" key="1">
    <citation type="journal article" date="2022" name="Arch. Microbiol.">
        <title>Microbulbifer okhotskensis sp. nov., isolated from a deep bottom sediment of the Okhotsk Sea.</title>
        <authorList>
            <person name="Romanenko L."/>
            <person name="Kurilenko V."/>
            <person name="Otstavnykh N."/>
            <person name="Velansky P."/>
            <person name="Isaeva M."/>
            <person name="Mikhailov V."/>
        </authorList>
    </citation>
    <scope>NUCLEOTIDE SEQUENCE</scope>
    <source>
        <strain evidence="3">OS29</strain>
    </source>
</reference>
<dbReference type="InterPro" id="IPR033399">
    <property type="entry name" value="TP_0789-like"/>
</dbReference>